<evidence type="ECO:0000256" key="1">
    <source>
        <dbReference type="SAM" id="SignalP"/>
    </source>
</evidence>
<evidence type="ECO:0000313" key="11">
    <source>
        <dbReference type="Proteomes" id="UP000284604"/>
    </source>
</evidence>
<dbReference type="RefSeq" id="WP_005655170.1">
    <property type="nucleotide sequence ID" value="NZ_BAABYC010000001.1"/>
</dbReference>
<dbReference type="Proteomes" id="UP000431177">
    <property type="component" value="Unassembled WGS sequence"/>
</dbReference>
<evidence type="ECO:0000313" key="8">
    <source>
        <dbReference type="EMBL" id="RHM18046.1"/>
    </source>
</evidence>
<dbReference type="EMBL" id="QSBD01000007">
    <property type="protein sequence ID" value="RGW98098.1"/>
    <property type="molecule type" value="Genomic_DNA"/>
</dbReference>
<dbReference type="InterPro" id="IPR021958">
    <property type="entry name" value="DUF3575"/>
</dbReference>
<evidence type="ECO:0000313" key="14">
    <source>
        <dbReference type="Proteomes" id="UP000285305"/>
    </source>
</evidence>
<evidence type="ECO:0000313" key="3">
    <source>
        <dbReference type="EMBL" id="KWR56977.1"/>
    </source>
</evidence>
<reference evidence="2 15" key="4">
    <citation type="journal article" date="2019" name="Nat. Med.">
        <title>A library of human gut bacterial isolates paired with longitudinal multiomics data enables mechanistic microbiome research.</title>
        <authorList>
            <person name="Poyet M."/>
            <person name="Groussin M."/>
            <person name="Gibbons S.M."/>
            <person name="Avila-Pacheco J."/>
            <person name="Jiang X."/>
            <person name="Kearney S.M."/>
            <person name="Perrotta A.R."/>
            <person name="Berdy B."/>
            <person name="Zhao S."/>
            <person name="Lieberman T.D."/>
            <person name="Swanson P.K."/>
            <person name="Smith M."/>
            <person name="Roesemann S."/>
            <person name="Alexander J.E."/>
            <person name="Rich S.A."/>
            <person name="Livny J."/>
            <person name="Vlamakis H."/>
            <person name="Clish C."/>
            <person name="Bullock K."/>
            <person name="Deik A."/>
            <person name="Scott J."/>
            <person name="Pierce K.A."/>
            <person name="Xavier R.J."/>
            <person name="Alm E.J."/>
        </authorList>
    </citation>
    <scope>NUCLEOTIDE SEQUENCE [LARGE SCALE GENOMIC DNA]</scope>
    <source>
        <strain evidence="2 15">BIOML-A2</strain>
    </source>
</reference>
<dbReference type="EMBL" id="QRPN01000009">
    <property type="protein sequence ID" value="RHM18046.1"/>
    <property type="molecule type" value="Genomic_DNA"/>
</dbReference>
<dbReference type="Proteomes" id="UP000284777">
    <property type="component" value="Unassembled WGS sequence"/>
</dbReference>
<evidence type="ECO:0000313" key="4">
    <source>
        <dbReference type="EMBL" id="RGR14892.1"/>
    </source>
</evidence>
<dbReference type="EMBL" id="QSHQ01000007">
    <property type="protein sequence ID" value="RHC32085.1"/>
    <property type="molecule type" value="Genomic_DNA"/>
</dbReference>
<dbReference type="Proteomes" id="UP000285150">
    <property type="component" value="Unassembled WGS sequence"/>
</dbReference>
<evidence type="ECO:0000313" key="13">
    <source>
        <dbReference type="Proteomes" id="UP000285150"/>
    </source>
</evidence>
<feature type="chain" id="PRO_5036003877" evidence="1">
    <location>
        <begin position="25"/>
        <end position="231"/>
    </location>
</feature>
<dbReference type="Proteomes" id="UP000285305">
    <property type="component" value="Unassembled WGS sequence"/>
</dbReference>
<dbReference type="EMBL" id="QSAF01000007">
    <property type="protein sequence ID" value="RGW34203.1"/>
    <property type="molecule type" value="Genomic_DNA"/>
</dbReference>
<reference evidence="3 9" key="1">
    <citation type="journal article" date="2016" name="BMC Genomics">
        <title>Type VI secretion systems of human gut Bacteroidales segregate into three genetic architectures, two of which are contained on mobile genetic elements.</title>
        <authorList>
            <person name="Coyne M.J."/>
            <person name="Roelofs K.G."/>
            <person name="Comstock L.E."/>
        </authorList>
    </citation>
    <scope>NUCLEOTIDE SEQUENCE [LARGE SCALE GENOMIC DNA]</scope>
    <source>
        <strain evidence="3 9">CL09T03C01</strain>
    </source>
</reference>
<organism evidence="3 9">
    <name type="scientific">Bacteroides stercoris</name>
    <dbReference type="NCBI Taxonomy" id="46506"/>
    <lineage>
        <taxon>Bacteria</taxon>
        <taxon>Pseudomonadati</taxon>
        <taxon>Bacteroidota</taxon>
        <taxon>Bacteroidia</taxon>
        <taxon>Bacteroidales</taxon>
        <taxon>Bacteroidaceae</taxon>
        <taxon>Bacteroides</taxon>
    </lineage>
</organism>
<evidence type="ECO:0000313" key="12">
    <source>
        <dbReference type="Proteomes" id="UP000284777"/>
    </source>
</evidence>
<evidence type="ECO:0000313" key="6">
    <source>
        <dbReference type="EMBL" id="RGW98098.1"/>
    </source>
</evidence>
<gene>
    <name evidence="3" type="ORF">AA415_00432</name>
    <name evidence="7" type="ORF">DW853_05405</name>
    <name evidence="6" type="ORF">DWV41_06645</name>
    <name evidence="5" type="ORF">DWV77_07675</name>
    <name evidence="4" type="ORF">DWY65_06570</name>
    <name evidence="8" type="ORF">DWZ78_10585</name>
    <name evidence="2" type="ORF">F9950_15100</name>
</gene>
<evidence type="ECO:0000313" key="15">
    <source>
        <dbReference type="Proteomes" id="UP000431177"/>
    </source>
</evidence>
<evidence type="ECO:0000313" key="7">
    <source>
        <dbReference type="EMBL" id="RHC32085.1"/>
    </source>
</evidence>
<reference evidence="10 11" key="3">
    <citation type="submission" date="2018-08" db="EMBL/GenBank/DDBJ databases">
        <title>A genome reference for cultivated species of the human gut microbiota.</title>
        <authorList>
            <person name="Zou Y."/>
            <person name="Xue W."/>
            <person name="Luo G."/>
        </authorList>
    </citation>
    <scope>NUCLEOTIDE SEQUENCE [LARGE SCALE GENOMIC DNA]</scope>
    <source>
        <strain evidence="6 12">AF05-4</strain>
        <strain evidence="5 13">AF12-7</strain>
        <strain evidence="4 10">AF26-20BH</strain>
        <strain evidence="8 11">AF35-20</strain>
        <strain evidence="7 14">AM36-9BH</strain>
    </source>
</reference>
<evidence type="ECO:0000313" key="10">
    <source>
        <dbReference type="Proteomes" id="UP000283310"/>
    </source>
</evidence>
<dbReference type="Proteomes" id="UP000056419">
    <property type="component" value="Unassembled WGS sequence"/>
</dbReference>
<dbReference type="Pfam" id="PF12099">
    <property type="entry name" value="DUF3575"/>
    <property type="match status" value="1"/>
</dbReference>
<dbReference type="AlphaFoldDB" id="A0A108TBZ5"/>
<accession>A0A108TBZ5</accession>
<keyword evidence="9" id="KW-1185">Reference proteome</keyword>
<dbReference type="GeneID" id="31797334"/>
<dbReference type="STRING" id="46506.AA415_00432"/>
<dbReference type="EMBL" id="WCLA01000039">
    <property type="protein sequence ID" value="KAB5325125.1"/>
    <property type="molecule type" value="Genomic_DNA"/>
</dbReference>
<feature type="signal peptide" evidence="1">
    <location>
        <begin position="1"/>
        <end position="24"/>
    </location>
</feature>
<evidence type="ECO:0000313" key="9">
    <source>
        <dbReference type="Proteomes" id="UP000056419"/>
    </source>
</evidence>
<keyword evidence="1" id="KW-0732">Signal</keyword>
<protein>
    <submittedName>
        <fullName evidence="2">DUF3575 domain-containing protein</fullName>
    </submittedName>
</protein>
<proteinExistence type="predicted"/>
<dbReference type="PATRIC" id="fig|46506.5.peg.466"/>
<comment type="caution">
    <text evidence="3">The sequence shown here is derived from an EMBL/GenBank/DDBJ whole genome shotgun (WGS) entry which is preliminary data.</text>
</comment>
<dbReference type="EMBL" id="QRTW01000008">
    <property type="protein sequence ID" value="RGR14892.1"/>
    <property type="molecule type" value="Genomic_DNA"/>
</dbReference>
<name>A0A108TBZ5_BACSE</name>
<evidence type="ECO:0000313" key="5">
    <source>
        <dbReference type="EMBL" id="RGW34203.1"/>
    </source>
</evidence>
<dbReference type="Proteomes" id="UP000284604">
    <property type="component" value="Unassembled WGS sequence"/>
</dbReference>
<dbReference type="Proteomes" id="UP000283310">
    <property type="component" value="Unassembled WGS sequence"/>
</dbReference>
<reference evidence="3" key="2">
    <citation type="submission" date="2016-01" db="EMBL/GenBank/DDBJ databases">
        <authorList>
            <person name="McClelland M."/>
            <person name="Jain A."/>
            <person name="Saraogi P."/>
            <person name="Mendelson R."/>
            <person name="Westerman R."/>
            <person name="SanMiguel P."/>
            <person name="Csonka L."/>
        </authorList>
    </citation>
    <scope>NUCLEOTIDE SEQUENCE</scope>
    <source>
        <strain evidence="3">CL09T03C01</strain>
    </source>
</reference>
<dbReference type="EMBL" id="LRGC01000002">
    <property type="protein sequence ID" value="KWR56977.1"/>
    <property type="molecule type" value="Genomic_DNA"/>
</dbReference>
<sequence length="231" mass="26683" precursor="true">MTNRTKVLFLFLAMLGAISVRAYAQQKTSEKISPKERWAFETNAMDWLLLLPNAKVEFDLSSSTDNRWVVGIGAKWNGNAKISMNERIQMKINDYRLEVKRYAKPSFTVKTGQSKIPKFWRTYYWGFYAGYSKFAGAWGKGIAGDMFHAGLTGGWQLPVYKCKQGAIDLDLGLSVGAAYAEYDKYKYEDNHLIRTKSRDRHFLPYPVVSDIRVGFVYRFSSIRNKYSQRQK</sequence>
<evidence type="ECO:0000313" key="2">
    <source>
        <dbReference type="EMBL" id="KAB5325125.1"/>
    </source>
</evidence>